<accession>A0A391NUI6</accession>
<sequence>QNLKVVYLHSTMGPSFRLY</sequence>
<dbReference type="Proteomes" id="UP000265618">
    <property type="component" value="Unassembled WGS sequence"/>
</dbReference>
<protein>
    <submittedName>
        <fullName evidence="1">Uncharacterized protein</fullName>
    </submittedName>
</protein>
<gene>
    <name evidence="1" type="ORF">KIPB_011088</name>
</gene>
<reference evidence="1 2" key="1">
    <citation type="journal article" date="2018" name="PLoS ONE">
        <title>The draft genome of Kipferlia bialata reveals reductive genome evolution in fornicate parasites.</title>
        <authorList>
            <person name="Tanifuji G."/>
            <person name="Takabayashi S."/>
            <person name="Kume K."/>
            <person name="Takagi M."/>
            <person name="Nakayama T."/>
            <person name="Kamikawa R."/>
            <person name="Inagaki Y."/>
            <person name="Hashimoto T."/>
        </authorList>
    </citation>
    <scope>NUCLEOTIDE SEQUENCE [LARGE SCALE GENOMIC DNA]</scope>
    <source>
        <strain evidence="1">NY0173</strain>
    </source>
</reference>
<evidence type="ECO:0000313" key="2">
    <source>
        <dbReference type="Proteomes" id="UP000265618"/>
    </source>
</evidence>
<keyword evidence="2" id="KW-1185">Reference proteome</keyword>
<dbReference type="EMBL" id="BDIP01004362">
    <property type="protein sequence ID" value="GCA63646.1"/>
    <property type="molecule type" value="Genomic_DNA"/>
</dbReference>
<name>A0A391NUI6_9EUKA</name>
<feature type="non-terminal residue" evidence="1">
    <location>
        <position position="1"/>
    </location>
</feature>
<proteinExistence type="predicted"/>
<organism evidence="1 2">
    <name type="scientific">Kipferlia bialata</name>
    <dbReference type="NCBI Taxonomy" id="797122"/>
    <lineage>
        <taxon>Eukaryota</taxon>
        <taxon>Metamonada</taxon>
        <taxon>Carpediemonas-like organisms</taxon>
        <taxon>Kipferlia</taxon>
    </lineage>
</organism>
<dbReference type="AlphaFoldDB" id="A0A391NUI6"/>
<comment type="caution">
    <text evidence="1">The sequence shown here is derived from an EMBL/GenBank/DDBJ whole genome shotgun (WGS) entry which is preliminary data.</text>
</comment>
<evidence type="ECO:0000313" key="1">
    <source>
        <dbReference type="EMBL" id="GCA63646.1"/>
    </source>
</evidence>